<proteinExistence type="predicted"/>
<protein>
    <recommendedName>
        <fullName evidence="4">Lipoprotein</fullName>
    </recommendedName>
</protein>
<organism evidence="2 3">
    <name type="scientific">Craterilacuibacter sinensis</name>
    <dbReference type="NCBI Taxonomy" id="2686017"/>
    <lineage>
        <taxon>Bacteria</taxon>
        <taxon>Pseudomonadati</taxon>
        <taxon>Pseudomonadota</taxon>
        <taxon>Betaproteobacteria</taxon>
        <taxon>Neisseriales</taxon>
        <taxon>Neisseriaceae</taxon>
        <taxon>Craterilacuibacter</taxon>
    </lineage>
</organism>
<evidence type="ECO:0000313" key="3">
    <source>
        <dbReference type="Proteomes" id="UP000467214"/>
    </source>
</evidence>
<dbReference type="Proteomes" id="UP000467214">
    <property type="component" value="Unassembled WGS sequence"/>
</dbReference>
<reference evidence="2 3" key="1">
    <citation type="submission" date="2019-12" db="EMBL/GenBank/DDBJ databases">
        <title>Neisseriaceae gen. nov. sp. Genome sequencing and assembly.</title>
        <authorList>
            <person name="Liu Z."/>
            <person name="Li A."/>
        </authorList>
    </citation>
    <scope>NUCLEOTIDE SEQUENCE [LARGE SCALE GENOMIC DNA]</scope>
    <source>
        <strain evidence="2 3">B2N2-7</strain>
    </source>
</reference>
<dbReference type="AlphaFoldDB" id="A0A845BKN0"/>
<feature type="chain" id="PRO_5032495726" description="Lipoprotein" evidence="1">
    <location>
        <begin position="22"/>
        <end position="156"/>
    </location>
</feature>
<dbReference type="RefSeq" id="WP_124734400.1">
    <property type="nucleotide sequence ID" value="NZ_WSSB01000005.1"/>
</dbReference>
<evidence type="ECO:0008006" key="4">
    <source>
        <dbReference type="Google" id="ProtNLM"/>
    </source>
</evidence>
<keyword evidence="1" id="KW-0732">Signal</keyword>
<accession>A0A845BKN0</accession>
<evidence type="ECO:0000313" key="2">
    <source>
        <dbReference type="EMBL" id="MXR36769.1"/>
    </source>
</evidence>
<keyword evidence="3" id="KW-1185">Reference proteome</keyword>
<dbReference type="PROSITE" id="PS51257">
    <property type="entry name" value="PROKAR_LIPOPROTEIN"/>
    <property type="match status" value="1"/>
</dbReference>
<comment type="caution">
    <text evidence="2">The sequence shown here is derived from an EMBL/GenBank/DDBJ whole genome shotgun (WGS) entry which is preliminary data.</text>
</comment>
<gene>
    <name evidence="2" type="ORF">GQF02_07280</name>
</gene>
<name>A0A845BKN0_9NEIS</name>
<dbReference type="EMBL" id="WSSB01000005">
    <property type="protein sequence ID" value="MXR36769.1"/>
    <property type="molecule type" value="Genomic_DNA"/>
</dbReference>
<sequence>MKPKLLIVFLAASLLAGCAGFDPFKASAPAGIKPMPKPEVVKPAIQSQSERLLFEANRLADEVKTGRMTRTQAADALGRARLAWVGRNSVDDEVFRAYRQMAVARDADIMTQPMAHNRMFELLKNWQRRWLYLKPKPSEPAFTNFLMKVYSLPPLQ</sequence>
<feature type="signal peptide" evidence="1">
    <location>
        <begin position="1"/>
        <end position="21"/>
    </location>
</feature>
<evidence type="ECO:0000256" key="1">
    <source>
        <dbReference type="SAM" id="SignalP"/>
    </source>
</evidence>